<name>A0A1C4CS53_9BACI</name>
<protein>
    <submittedName>
        <fullName evidence="1">Uncharacterized protein</fullName>
    </submittedName>
</protein>
<organism evidence="1 2">
    <name type="scientific">[Bacillus] enclensis</name>
    <dbReference type="NCBI Taxonomy" id="1402860"/>
    <lineage>
        <taxon>Bacteria</taxon>
        <taxon>Bacillati</taxon>
        <taxon>Bacillota</taxon>
        <taxon>Bacilli</taxon>
        <taxon>Bacillales</taxon>
        <taxon>Bacillaceae</taxon>
        <taxon>Rossellomorea</taxon>
    </lineage>
</organism>
<reference evidence="2" key="1">
    <citation type="submission" date="2016-08" db="EMBL/GenBank/DDBJ databases">
        <authorList>
            <person name="Varghese N."/>
            <person name="Submissions Spin"/>
        </authorList>
    </citation>
    <scope>NUCLEOTIDE SEQUENCE [LARGE SCALE GENOMIC DNA]</scope>
    <source>
        <strain evidence="2">SGD-1123</strain>
    </source>
</reference>
<evidence type="ECO:0000313" key="1">
    <source>
        <dbReference type="EMBL" id="SCC21873.1"/>
    </source>
</evidence>
<dbReference type="EMBL" id="FMAU01000004">
    <property type="protein sequence ID" value="SCC21873.1"/>
    <property type="molecule type" value="Genomic_DNA"/>
</dbReference>
<proteinExistence type="predicted"/>
<dbReference type="Proteomes" id="UP000181997">
    <property type="component" value="Unassembled WGS sequence"/>
</dbReference>
<dbReference type="AlphaFoldDB" id="A0A1C4CS53"/>
<evidence type="ECO:0000313" key="2">
    <source>
        <dbReference type="Proteomes" id="UP000181997"/>
    </source>
</evidence>
<keyword evidence="2" id="KW-1185">Reference proteome</keyword>
<accession>A0A1C4CS53</accession>
<sequence>MKMKKMMFQLRFRWHSIRVRYHQALLESCLDSQLKQKIQQKIIYHEMKLKNI</sequence>
<gene>
    <name evidence="1" type="ORF">GA0061094_3173</name>
</gene>